<accession>A0ABS4L1U6</accession>
<dbReference type="SUPFAM" id="SSF46785">
    <property type="entry name" value="Winged helix' DNA-binding domain"/>
    <property type="match status" value="1"/>
</dbReference>
<dbReference type="SUPFAM" id="SSF64288">
    <property type="entry name" value="Chorismate lyase-like"/>
    <property type="match status" value="1"/>
</dbReference>
<dbReference type="InterPro" id="IPR000524">
    <property type="entry name" value="Tscrpt_reg_HTH_GntR"/>
</dbReference>
<gene>
    <name evidence="5" type="ORF">J2Z77_002041</name>
</gene>
<dbReference type="Gene3D" id="3.40.1410.10">
    <property type="entry name" value="Chorismate lyase-like"/>
    <property type="match status" value="1"/>
</dbReference>
<evidence type="ECO:0000256" key="3">
    <source>
        <dbReference type="ARBA" id="ARBA00023163"/>
    </source>
</evidence>
<dbReference type="InterPro" id="IPR050679">
    <property type="entry name" value="Bact_HTH_transcr_reg"/>
</dbReference>
<evidence type="ECO:0000256" key="1">
    <source>
        <dbReference type="ARBA" id="ARBA00023015"/>
    </source>
</evidence>
<dbReference type="EMBL" id="JAGGLQ010000003">
    <property type="protein sequence ID" value="MBP2036250.1"/>
    <property type="molecule type" value="Genomic_DNA"/>
</dbReference>
<dbReference type="InterPro" id="IPR028978">
    <property type="entry name" value="Chorismate_lyase_/UTRA_dom_sf"/>
</dbReference>
<evidence type="ECO:0000256" key="2">
    <source>
        <dbReference type="ARBA" id="ARBA00023125"/>
    </source>
</evidence>
<feature type="domain" description="HTH gntR-type" evidence="4">
    <location>
        <begin position="2"/>
        <end position="70"/>
    </location>
</feature>
<dbReference type="Gene3D" id="1.10.10.10">
    <property type="entry name" value="Winged helix-like DNA-binding domain superfamily/Winged helix DNA-binding domain"/>
    <property type="match status" value="1"/>
</dbReference>
<dbReference type="InterPro" id="IPR036388">
    <property type="entry name" value="WH-like_DNA-bd_sf"/>
</dbReference>
<keyword evidence="2" id="KW-0238">DNA-binding</keyword>
<sequence length="240" mass="25876">MTSRRHAIAEDLRHRISSGSFKAGGRLPSETQLATHYAVSTATLRSALALLQGEGLVEKIHGKGNFVRRPLRRIMYTGGAAAPAFWTAFSAPLRMTATRTTNIEASSHLTTLLNVPPRSSLTEVLITIHEEKTPHGLAHIYVPQDLTLATPPSPGQAAVRPADLRPPLSKVQERVSARLPTHEEASTLRISPSLAVLSLSRVATDTTGRVIEAFLLVLPGDRADAVFPTRFATGERSSKA</sequence>
<comment type="caution">
    <text evidence="5">The sequence shown here is derived from an EMBL/GenBank/DDBJ whole genome shotgun (WGS) entry which is preliminary data.</text>
</comment>
<reference evidence="5 6" key="1">
    <citation type="submission" date="2021-03" db="EMBL/GenBank/DDBJ databases">
        <title>Genomic Encyclopedia of Type Strains, Phase IV (KMG-IV): sequencing the most valuable type-strain genomes for metagenomic binning, comparative biology and taxonomic classification.</title>
        <authorList>
            <person name="Goeker M."/>
        </authorList>
    </citation>
    <scope>NUCLEOTIDE SEQUENCE [LARGE SCALE GENOMIC DNA]</scope>
    <source>
        <strain evidence="5 6">DSM 40526</strain>
    </source>
</reference>
<keyword evidence="1" id="KW-0805">Transcription regulation</keyword>
<evidence type="ECO:0000313" key="6">
    <source>
        <dbReference type="Proteomes" id="UP001519310"/>
    </source>
</evidence>
<dbReference type="PANTHER" id="PTHR44846">
    <property type="entry name" value="MANNOSYL-D-GLYCERATE TRANSPORT/METABOLISM SYSTEM REPRESSOR MNGR-RELATED"/>
    <property type="match status" value="1"/>
</dbReference>
<dbReference type="PROSITE" id="PS50949">
    <property type="entry name" value="HTH_GNTR"/>
    <property type="match status" value="1"/>
</dbReference>
<dbReference type="Pfam" id="PF00392">
    <property type="entry name" value="GntR"/>
    <property type="match status" value="1"/>
</dbReference>
<keyword evidence="3" id="KW-0804">Transcription</keyword>
<keyword evidence="6" id="KW-1185">Reference proteome</keyword>
<evidence type="ECO:0000259" key="4">
    <source>
        <dbReference type="PROSITE" id="PS50949"/>
    </source>
</evidence>
<dbReference type="Proteomes" id="UP001519310">
    <property type="component" value="Unassembled WGS sequence"/>
</dbReference>
<protein>
    <submittedName>
        <fullName evidence="5">GntR family transcriptional regulator</fullName>
    </submittedName>
</protein>
<dbReference type="SMART" id="SM00866">
    <property type="entry name" value="UTRA"/>
    <property type="match status" value="1"/>
</dbReference>
<dbReference type="Pfam" id="PF07702">
    <property type="entry name" value="UTRA"/>
    <property type="match status" value="1"/>
</dbReference>
<dbReference type="SMART" id="SM00345">
    <property type="entry name" value="HTH_GNTR"/>
    <property type="match status" value="1"/>
</dbReference>
<name>A0ABS4L1U6_STRAV</name>
<dbReference type="PANTHER" id="PTHR44846:SF17">
    <property type="entry name" value="GNTR-FAMILY TRANSCRIPTIONAL REGULATOR"/>
    <property type="match status" value="1"/>
</dbReference>
<dbReference type="InterPro" id="IPR011663">
    <property type="entry name" value="UTRA"/>
</dbReference>
<dbReference type="PRINTS" id="PR00035">
    <property type="entry name" value="HTHGNTR"/>
</dbReference>
<organism evidence="5 6">
    <name type="scientific">Streptomyces avidinii</name>
    <dbReference type="NCBI Taxonomy" id="1895"/>
    <lineage>
        <taxon>Bacteria</taxon>
        <taxon>Bacillati</taxon>
        <taxon>Actinomycetota</taxon>
        <taxon>Actinomycetes</taxon>
        <taxon>Kitasatosporales</taxon>
        <taxon>Streptomycetaceae</taxon>
        <taxon>Streptomyces</taxon>
    </lineage>
</organism>
<dbReference type="InterPro" id="IPR036390">
    <property type="entry name" value="WH_DNA-bd_sf"/>
</dbReference>
<dbReference type="RefSeq" id="WP_189963969.1">
    <property type="nucleotide sequence ID" value="NZ_BMVL01000001.1"/>
</dbReference>
<evidence type="ECO:0000313" key="5">
    <source>
        <dbReference type="EMBL" id="MBP2036250.1"/>
    </source>
</evidence>
<dbReference type="CDD" id="cd07377">
    <property type="entry name" value="WHTH_GntR"/>
    <property type="match status" value="1"/>
</dbReference>
<proteinExistence type="predicted"/>